<dbReference type="InterPro" id="IPR031489">
    <property type="entry name" value="Peptidase_M99"/>
</dbReference>
<feature type="domain" description="D,L-carboxypeptidase peptidase" evidence="2">
    <location>
        <begin position="49"/>
        <end position="262"/>
    </location>
</feature>
<keyword evidence="1" id="KW-0732">Signal</keyword>
<dbReference type="PANTHER" id="PTHR37326">
    <property type="entry name" value="BLL3975 PROTEIN"/>
    <property type="match status" value="1"/>
</dbReference>
<sequence>MKHTLCRTSVLSLAALLLFAAQAFASSHTFFAGTQYPLTVHILRGERPGPTVMVQGGIQGDEAAGYLTAQILTRATVHNGTLIVVPRANVPTVHARARQINVDLNRRFDKDYNSFYEDRLARVIRYLLSRSDALIHLHEGSGFYRPTYEDQLRNPGRYGQSIIIDTPVFQNRINLAEVATNVLAQLNDSIVPAYRFTLFNTNTFSTDTTHPEQRKSLTYHALKDVGIPALAIEVSKDIIQLGWKVVQQLRATGLVLEQYGVSVTLPEITEAEVDRYARKSGLVRVNGRTVTPGDALTLSLPPGSRIEAQPVSGEDATDWSPVPAVFASDRPGVNILDAPRLALTTFSSLDVRADGKRMSSLTLNWPNAAAGRGQRPAKGKPLFVCWLNKRLLFVPADETIETVAGDQFVIEGVWKPETDGRQEILNFKGYVSQRGANSGQDVGQEIILDPDVFLGRFVERGDDLCTCRVVRETPGQERSEFRIAIRPRTVRAAVLVDADGHESILPWTNGGSARLAQGSYTLKDLWSNGDRDRIIATVDEQPIPWDGTVQVTDGRTVTLCLRQATTFRELGRMDIAGDAPALHANGAPSDRNPQ</sequence>
<dbReference type="InterPro" id="IPR053138">
    <property type="entry name" value="N-alpha-Ac-DABA_deacetylase"/>
</dbReference>
<dbReference type="EMBL" id="JAATJA010000002">
    <property type="protein sequence ID" value="NJB68040.1"/>
    <property type="molecule type" value="Genomic_DNA"/>
</dbReference>
<accession>A0A846QLY4</accession>
<dbReference type="AlphaFoldDB" id="A0A846QLY4"/>
<name>A0A846QLY4_9BACT</name>
<dbReference type="Gene3D" id="3.40.630.10">
    <property type="entry name" value="Zn peptidases"/>
    <property type="match status" value="1"/>
</dbReference>
<protein>
    <recommendedName>
        <fullName evidence="2">D,L-carboxypeptidase peptidase domain-containing protein</fullName>
    </recommendedName>
</protein>
<dbReference type="Pfam" id="PF17033">
    <property type="entry name" value="Peptidase_M99"/>
    <property type="match status" value="1"/>
</dbReference>
<gene>
    <name evidence="3" type="ORF">GGQ74_001713</name>
</gene>
<dbReference type="Proteomes" id="UP000580856">
    <property type="component" value="Unassembled WGS sequence"/>
</dbReference>
<comment type="caution">
    <text evidence="3">The sequence shown here is derived from an EMBL/GenBank/DDBJ whole genome shotgun (WGS) entry which is preliminary data.</text>
</comment>
<reference evidence="3 4" key="1">
    <citation type="submission" date="2020-03" db="EMBL/GenBank/DDBJ databases">
        <title>Genomic Encyclopedia of Type Strains, Phase IV (KMG-IV): sequencing the most valuable type-strain genomes for metagenomic binning, comparative biology and taxonomic classification.</title>
        <authorList>
            <person name="Goeker M."/>
        </authorList>
    </citation>
    <scope>NUCLEOTIDE SEQUENCE [LARGE SCALE GENOMIC DNA]</scope>
    <source>
        <strain evidence="3 4">DSM 24233</strain>
    </source>
</reference>
<dbReference type="RefSeq" id="WP_342448604.1">
    <property type="nucleotide sequence ID" value="NZ_JAATJA010000002.1"/>
</dbReference>
<dbReference type="PANTHER" id="PTHR37326:SF1">
    <property type="entry name" value="BLL3975 PROTEIN"/>
    <property type="match status" value="1"/>
</dbReference>
<keyword evidence="4" id="KW-1185">Reference proteome</keyword>
<evidence type="ECO:0000259" key="2">
    <source>
        <dbReference type="Pfam" id="PF17033"/>
    </source>
</evidence>
<proteinExistence type="predicted"/>
<dbReference type="CDD" id="cd06243">
    <property type="entry name" value="M14_CP_Csd4-like"/>
    <property type="match status" value="1"/>
</dbReference>
<dbReference type="SUPFAM" id="SSF53187">
    <property type="entry name" value="Zn-dependent exopeptidases"/>
    <property type="match status" value="1"/>
</dbReference>
<evidence type="ECO:0000256" key="1">
    <source>
        <dbReference type="SAM" id="SignalP"/>
    </source>
</evidence>
<evidence type="ECO:0000313" key="3">
    <source>
        <dbReference type="EMBL" id="NJB68040.1"/>
    </source>
</evidence>
<evidence type="ECO:0000313" key="4">
    <source>
        <dbReference type="Proteomes" id="UP000580856"/>
    </source>
</evidence>
<feature type="chain" id="PRO_5032695952" description="D,L-carboxypeptidase peptidase domain-containing protein" evidence="1">
    <location>
        <begin position="26"/>
        <end position="594"/>
    </location>
</feature>
<feature type="signal peptide" evidence="1">
    <location>
        <begin position="1"/>
        <end position="25"/>
    </location>
</feature>
<organism evidence="3 4">
    <name type="scientific">Desulfobaculum xiamenense</name>
    <dbReference type="NCBI Taxonomy" id="995050"/>
    <lineage>
        <taxon>Bacteria</taxon>
        <taxon>Pseudomonadati</taxon>
        <taxon>Thermodesulfobacteriota</taxon>
        <taxon>Desulfovibrionia</taxon>
        <taxon>Desulfovibrionales</taxon>
        <taxon>Desulfovibrionaceae</taxon>
        <taxon>Desulfobaculum</taxon>
    </lineage>
</organism>